<evidence type="ECO:0000313" key="9">
    <source>
        <dbReference type="EMBL" id="PHT88978.1"/>
    </source>
</evidence>
<comment type="catalytic activity">
    <reaction evidence="5">
        <text>a 2-hydroxy-3-methyl fatty acyl-CoA = a 2-methyl-branched fatty aldehyde + formyl-CoA</text>
        <dbReference type="Rhea" id="RHEA:25375"/>
        <dbReference type="ChEBI" id="CHEBI:49188"/>
        <dbReference type="ChEBI" id="CHEBI:57376"/>
        <dbReference type="ChEBI" id="CHEBI:58783"/>
        <dbReference type="EC" id="4.1.2.63"/>
    </reaction>
    <physiologicalReaction direction="left-to-right" evidence="5">
        <dbReference type="Rhea" id="RHEA:25376"/>
    </physiologicalReaction>
</comment>
<sequence>MNAHYYFGEPPKWSKDVKFILVDVDKEKIELRKPRLGIVGDVTKKSKENVSKIEAQLANDVVPFTFMTLMRIIRDVILQMGSPAPVIVSEGLNTMDVGRTVLVQTEPRTWLDAGTWGKIGVGLGYYIAVAIASPERLVVVVEGDFGFGFNAMEFEVSCPLFLNVF</sequence>
<feature type="domain" description="Thiamine pyrophosphate enzyme TPP-binding" evidence="8">
    <location>
        <begin position="94"/>
        <end position="156"/>
    </location>
</feature>
<dbReference type="EMBL" id="AYRZ02000002">
    <property type="protein sequence ID" value="PHT88978.1"/>
    <property type="molecule type" value="Genomic_DNA"/>
</dbReference>
<evidence type="ECO:0000256" key="3">
    <source>
        <dbReference type="ARBA" id="ARBA00022842"/>
    </source>
</evidence>
<gene>
    <name evidence="9" type="ORF">T459_04091</name>
</gene>
<dbReference type="PANTHER" id="PTHR43710">
    <property type="entry name" value="2-HYDROXYACYL-COA LYASE"/>
    <property type="match status" value="1"/>
</dbReference>
<evidence type="ECO:0000256" key="4">
    <source>
        <dbReference type="ARBA" id="ARBA00023239"/>
    </source>
</evidence>
<protein>
    <recommendedName>
        <fullName evidence="7">2-hydroxyacyl-CoA lyase</fullName>
        <ecNumber evidence="7">4.1.2.63</ecNumber>
    </recommendedName>
</protein>
<evidence type="ECO:0000256" key="5">
    <source>
        <dbReference type="ARBA" id="ARBA00044451"/>
    </source>
</evidence>
<evidence type="ECO:0000256" key="6">
    <source>
        <dbReference type="ARBA" id="ARBA00044454"/>
    </source>
</evidence>
<evidence type="ECO:0000259" key="8">
    <source>
        <dbReference type="Pfam" id="PF02775"/>
    </source>
</evidence>
<evidence type="ECO:0000256" key="1">
    <source>
        <dbReference type="ARBA" id="ARBA00001964"/>
    </source>
</evidence>
<dbReference type="SMR" id="A0A2G3A430"/>
<dbReference type="GO" id="GO:0106359">
    <property type="term" value="F:2-hydroxyacyl-CoA lyase activity"/>
    <property type="evidence" value="ECO:0007669"/>
    <property type="project" value="UniProtKB-EC"/>
</dbReference>
<dbReference type="STRING" id="4072.A0A2G3A430"/>
<dbReference type="PANTHER" id="PTHR43710:SF2">
    <property type="entry name" value="2-HYDROXYACYL-COA LYASE 1"/>
    <property type="match status" value="1"/>
</dbReference>
<dbReference type="EC" id="4.1.2.63" evidence="7"/>
<name>A0A2G3A430_CAPAN</name>
<organism evidence="9 10">
    <name type="scientific">Capsicum annuum</name>
    <name type="common">Capsicum pepper</name>
    <dbReference type="NCBI Taxonomy" id="4072"/>
    <lineage>
        <taxon>Eukaryota</taxon>
        <taxon>Viridiplantae</taxon>
        <taxon>Streptophyta</taxon>
        <taxon>Embryophyta</taxon>
        <taxon>Tracheophyta</taxon>
        <taxon>Spermatophyta</taxon>
        <taxon>Magnoliopsida</taxon>
        <taxon>eudicotyledons</taxon>
        <taxon>Gunneridae</taxon>
        <taxon>Pentapetalae</taxon>
        <taxon>asterids</taxon>
        <taxon>lamiids</taxon>
        <taxon>Solanales</taxon>
        <taxon>Solanaceae</taxon>
        <taxon>Solanoideae</taxon>
        <taxon>Capsiceae</taxon>
        <taxon>Capsicum</taxon>
    </lineage>
</organism>
<reference evidence="9 10" key="2">
    <citation type="journal article" date="2017" name="Genome Biol.">
        <title>New reference genome sequences of hot pepper reveal the massive evolution of plant disease-resistance genes by retroduplication.</title>
        <authorList>
            <person name="Kim S."/>
            <person name="Park J."/>
            <person name="Yeom S.I."/>
            <person name="Kim Y.M."/>
            <person name="Seo E."/>
            <person name="Kim K.T."/>
            <person name="Kim M.S."/>
            <person name="Lee J.M."/>
            <person name="Cheong K."/>
            <person name="Shin H.S."/>
            <person name="Kim S.B."/>
            <person name="Han K."/>
            <person name="Lee J."/>
            <person name="Park M."/>
            <person name="Lee H.A."/>
            <person name="Lee H.Y."/>
            <person name="Lee Y."/>
            <person name="Oh S."/>
            <person name="Lee J.H."/>
            <person name="Choi E."/>
            <person name="Choi E."/>
            <person name="Lee S.E."/>
            <person name="Jeon J."/>
            <person name="Kim H."/>
            <person name="Choi G."/>
            <person name="Song H."/>
            <person name="Lee J."/>
            <person name="Lee S.C."/>
            <person name="Kwon J.K."/>
            <person name="Lee H.Y."/>
            <person name="Koo N."/>
            <person name="Hong Y."/>
            <person name="Kim R.W."/>
            <person name="Kang W.H."/>
            <person name="Huh J.H."/>
            <person name="Kang B.C."/>
            <person name="Yang T.J."/>
            <person name="Lee Y.H."/>
            <person name="Bennetzen J.L."/>
            <person name="Choi D."/>
        </authorList>
    </citation>
    <scope>NUCLEOTIDE SEQUENCE [LARGE SCALE GENOMIC DNA]</scope>
    <source>
        <strain evidence="10">cv. CM334</strain>
    </source>
</reference>
<dbReference type="GO" id="GO:0046872">
    <property type="term" value="F:metal ion binding"/>
    <property type="evidence" value="ECO:0007669"/>
    <property type="project" value="UniProtKB-KW"/>
</dbReference>
<comment type="catalytic activity">
    <reaction evidence="6">
        <text>an (R)-2-hydroxy-long-chain-fatty acyl-CoA = a long-chain fatty aldehyde + formyl-CoA</text>
        <dbReference type="Rhea" id="RHEA:67444"/>
        <dbReference type="ChEBI" id="CHEBI:17176"/>
        <dbReference type="ChEBI" id="CHEBI:57376"/>
        <dbReference type="ChEBI" id="CHEBI:170012"/>
        <dbReference type="EC" id="4.1.2.63"/>
    </reaction>
    <physiologicalReaction direction="left-to-right" evidence="6">
        <dbReference type="Rhea" id="RHEA:67445"/>
    </physiologicalReaction>
</comment>
<dbReference type="Gene3D" id="3.40.50.970">
    <property type="match status" value="1"/>
</dbReference>
<dbReference type="AlphaFoldDB" id="A0A2G3A430"/>
<dbReference type="InterPro" id="IPR045025">
    <property type="entry name" value="HACL1-like"/>
</dbReference>
<comment type="cofactor">
    <cofactor evidence="1">
        <name>thiamine diphosphate</name>
        <dbReference type="ChEBI" id="CHEBI:58937"/>
    </cofactor>
</comment>
<keyword evidence="4 9" id="KW-0456">Lyase</keyword>
<dbReference type="GO" id="GO:0030976">
    <property type="term" value="F:thiamine pyrophosphate binding"/>
    <property type="evidence" value="ECO:0007669"/>
    <property type="project" value="InterPro"/>
</dbReference>
<dbReference type="InterPro" id="IPR029061">
    <property type="entry name" value="THDP-binding"/>
</dbReference>
<accession>A0A2G3A430</accession>
<dbReference type="InterPro" id="IPR011766">
    <property type="entry name" value="TPP_enzyme_TPP-bd"/>
</dbReference>
<dbReference type="Proteomes" id="UP000222542">
    <property type="component" value="Unassembled WGS sequence"/>
</dbReference>
<evidence type="ECO:0000313" key="10">
    <source>
        <dbReference type="Proteomes" id="UP000222542"/>
    </source>
</evidence>
<keyword evidence="3" id="KW-0460">Magnesium</keyword>
<dbReference type="SUPFAM" id="SSF52518">
    <property type="entry name" value="Thiamin diphosphate-binding fold (THDP-binding)"/>
    <property type="match status" value="1"/>
</dbReference>
<keyword evidence="10" id="KW-1185">Reference proteome</keyword>
<reference evidence="9 10" key="1">
    <citation type="journal article" date="2014" name="Nat. Genet.">
        <title>Genome sequence of the hot pepper provides insights into the evolution of pungency in Capsicum species.</title>
        <authorList>
            <person name="Kim S."/>
            <person name="Park M."/>
            <person name="Yeom S.I."/>
            <person name="Kim Y.M."/>
            <person name="Lee J.M."/>
            <person name="Lee H.A."/>
            <person name="Seo E."/>
            <person name="Choi J."/>
            <person name="Cheong K."/>
            <person name="Kim K.T."/>
            <person name="Jung K."/>
            <person name="Lee G.W."/>
            <person name="Oh S.K."/>
            <person name="Bae C."/>
            <person name="Kim S.B."/>
            <person name="Lee H.Y."/>
            <person name="Kim S.Y."/>
            <person name="Kim M.S."/>
            <person name="Kang B.C."/>
            <person name="Jo Y.D."/>
            <person name="Yang H.B."/>
            <person name="Jeong H.J."/>
            <person name="Kang W.H."/>
            <person name="Kwon J.K."/>
            <person name="Shin C."/>
            <person name="Lim J.Y."/>
            <person name="Park J.H."/>
            <person name="Huh J.H."/>
            <person name="Kim J.S."/>
            <person name="Kim B.D."/>
            <person name="Cohen O."/>
            <person name="Paran I."/>
            <person name="Suh M.C."/>
            <person name="Lee S.B."/>
            <person name="Kim Y.K."/>
            <person name="Shin Y."/>
            <person name="Noh S.J."/>
            <person name="Park J."/>
            <person name="Seo Y.S."/>
            <person name="Kwon S.Y."/>
            <person name="Kim H.A."/>
            <person name="Park J.M."/>
            <person name="Kim H.J."/>
            <person name="Choi S.B."/>
            <person name="Bosland P.W."/>
            <person name="Reeves G."/>
            <person name="Jo S.H."/>
            <person name="Lee B.W."/>
            <person name="Cho H.T."/>
            <person name="Choi H.S."/>
            <person name="Lee M.S."/>
            <person name="Yu Y."/>
            <person name="Do Choi Y."/>
            <person name="Park B.S."/>
            <person name="van Deynze A."/>
            <person name="Ashrafi H."/>
            <person name="Hill T."/>
            <person name="Kim W.T."/>
            <person name="Pai H.S."/>
            <person name="Ahn H.K."/>
            <person name="Yeam I."/>
            <person name="Giovannoni J.J."/>
            <person name="Rose J.K."/>
            <person name="Sorensen I."/>
            <person name="Lee S.J."/>
            <person name="Kim R.W."/>
            <person name="Choi I.Y."/>
            <person name="Choi B.S."/>
            <person name="Lim J.S."/>
            <person name="Lee Y.H."/>
            <person name="Choi D."/>
        </authorList>
    </citation>
    <scope>NUCLEOTIDE SEQUENCE [LARGE SCALE GENOMIC DNA]</scope>
    <source>
        <strain evidence="10">cv. CM334</strain>
    </source>
</reference>
<dbReference type="Pfam" id="PF02775">
    <property type="entry name" value="TPP_enzyme_C"/>
    <property type="match status" value="1"/>
</dbReference>
<proteinExistence type="predicted"/>
<evidence type="ECO:0000256" key="2">
    <source>
        <dbReference type="ARBA" id="ARBA00022723"/>
    </source>
</evidence>
<keyword evidence="2" id="KW-0479">Metal-binding</keyword>
<evidence type="ECO:0000256" key="7">
    <source>
        <dbReference type="ARBA" id="ARBA00044518"/>
    </source>
</evidence>
<comment type="caution">
    <text evidence="9">The sequence shown here is derived from an EMBL/GenBank/DDBJ whole genome shotgun (WGS) entry which is preliminary data.</text>
</comment>
<dbReference type="Gramene" id="PHT88978">
    <property type="protein sequence ID" value="PHT88978"/>
    <property type="gene ID" value="T459_04091"/>
</dbReference>